<evidence type="ECO:0000313" key="3">
    <source>
        <dbReference type="EMBL" id="KAE9536652.1"/>
    </source>
</evidence>
<keyword evidence="2" id="KW-0812">Transmembrane</keyword>
<feature type="transmembrane region" description="Helical" evidence="2">
    <location>
        <begin position="104"/>
        <end position="123"/>
    </location>
</feature>
<feature type="transmembrane region" description="Helical" evidence="2">
    <location>
        <begin position="143"/>
        <end position="175"/>
    </location>
</feature>
<evidence type="ECO:0000313" key="4">
    <source>
        <dbReference type="Proteomes" id="UP000475862"/>
    </source>
</evidence>
<dbReference type="EMBL" id="VYZN01000022">
    <property type="protein sequence ID" value="KAE9536652.1"/>
    <property type="molecule type" value="Genomic_DNA"/>
</dbReference>
<sequence length="319" mass="35781">MSSNLNLSKCTYPYFNLLDKTFEPNLRVEILNTRFSISLAYNYYKKNLNFRVFGSIHWKIYSKLKNHLISESYHQNKLNKNSLSNVDYLLKKKKKNKYELNKQYYYLRWISEFLILLSMFTKYDRHHHKLGPSQLLAGDGSGVGVGAVVVGANVVEFGVVVGATVVVVVVVGFCVDVVDGVEVVVVELDVVELDVVELDVVGGTNVVLEVTAMGVESVVLLTDVVITAIEWRILTGGKVDIWLDVILRLLVDDRGGGRDARDGQQDDHGGFQQDHFVRRMMKMRQIWVCGGIVRPWKSQNGGGEGGTVEEKKIVRSAGP</sequence>
<keyword evidence="4" id="KW-1185">Reference proteome</keyword>
<feature type="region of interest" description="Disordered" evidence="1">
    <location>
        <begin position="299"/>
        <end position="319"/>
    </location>
</feature>
<name>A0A6G0TQ30_APHGL</name>
<dbReference type="Proteomes" id="UP000475862">
    <property type="component" value="Unassembled WGS sequence"/>
</dbReference>
<keyword evidence="2" id="KW-1133">Transmembrane helix</keyword>
<protein>
    <submittedName>
        <fullName evidence="3">Uncharacterized protein</fullName>
    </submittedName>
</protein>
<evidence type="ECO:0000256" key="2">
    <source>
        <dbReference type="SAM" id="Phobius"/>
    </source>
</evidence>
<gene>
    <name evidence="3" type="ORF">AGLY_007054</name>
</gene>
<organism evidence="3 4">
    <name type="scientific">Aphis glycines</name>
    <name type="common">Soybean aphid</name>
    <dbReference type="NCBI Taxonomy" id="307491"/>
    <lineage>
        <taxon>Eukaryota</taxon>
        <taxon>Metazoa</taxon>
        <taxon>Ecdysozoa</taxon>
        <taxon>Arthropoda</taxon>
        <taxon>Hexapoda</taxon>
        <taxon>Insecta</taxon>
        <taxon>Pterygota</taxon>
        <taxon>Neoptera</taxon>
        <taxon>Paraneoptera</taxon>
        <taxon>Hemiptera</taxon>
        <taxon>Sternorrhyncha</taxon>
        <taxon>Aphidomorpha</taxon>
        <taxon>Aphidoidea</taxon>
        <taxon>Aphididae</taxon>
        <taxon>Aphidini</taxon>
        <taxon>Aphis</taxon>
        <taxon>Aphis</taxon>
    </lineage>
</organism>
<dbReference type="AlphaFoldDB" id="A0A6G0TQ30"/>
<proteinExistence type="predicted"/>
<reference evidence="3 4" key="1">
    <citation type="submission" date="2019-08" db="EMBL/GenBank/DDBJ databases">
        <title>The genome of the soybean aphid Biotype 1, its phylome, world population structure and adaptation to the North American continent.</title>
        <authorList>
            <person name="Giordano R."/>
            <person name="Donthu R.K."/>
            <person name="Hernandez A.G."/>
            <person name="Wright C.L."/>
            <person name="Zimin A.V."/>
        </authorList>
    </citation>
    <scope>NUCLEOTIDE SEQUENCE [LARGE SCALE GENOMIC DNA]</scope>
    <source>
        <tissue evidence="3">Whole aphids</tissue>
    </source>
</reference>
<comment type="caution">
    <text evidence="3">The sequence shown here is derived from an EMBL/GenBank/DDBJ whole genome shotgun (WGS) entry which is preliminary data.</text>
</comment>
<evidence type="ECO:0000256" key="1">
    <source>
        <dbReference type="SAM" id="MobiDB-lite"/>
    </source>
</evidence>
<keyword evidence="2" id="KW-0472">Membrane</keyword>
<accession>A0A6G0TQ30</accession>